<protein>
    <recommendedName>
        <fullName evidence="4">Subtilase-type serine protease</fullName>
    </recommendedName>
</protein>
<dbReference type="OrthoDB" id="235850at2"/>
<feature type="chain" id="PRO_5010206400" description="Subtilase-type serine protease" evidence="1">
    <location>
        <begin position="25"/>
        <end position="752"/>
    </location>
</feature>
<proteinExistence type="predicted"/>
<dbReference type="EMBL" id="CP019633">
    <property type="protein sequence ID" value="AQQ09017.1"/>
    <property type="molecule type" value="Genomic_DNA"/>
</dbReference>
<evidence type="ECO:0008006" key="4">
    <source>
        <dbReference type="Google" id="ProtNLM"/>
    </source>
</evidence>
<dbReference type="AlphaFoldDB" id="A0A1Q2HNI9"/>
<evidence type="ECO:0000313" key="2">
    <source>
        <dbReference type="EMBL" id="AQQ09017.1"/>
    </source>
</evidence>
<keyword evidence="1" id="KW-0732">Signal</keyword>
<accession>A0A1Q2HNI9</accession>
<dbReference type="STRING" id="1940790.L21SP3_00814"/>
<evidence type="ECO:0000313" key="3">
    <source>
        <dbReference type="Proteomes" id="UP000188273"/>
    </source>
</evidence>
<dbReference type="KEGG" id="pbu:L21SP3_00814"/>
<dbReference type="RefSeq" id="WP_123785128.1">
    <property type="nucleotide sequence ID" value="NZ_CP019633.1"/>
</dbReference>
<sequence precursor="true">MSKNTMPKFSLLYAVLLLSLSAFAAVPQIGYVYPAGACRGDTITAVFGGQALWSVSEVLSNSEDVQAEFIDKANHRSPRSRRVYIPLVRARQNGKSDEHIQKLRKEMLKKEGRKEGDWYINRIEKMSKKEFQHFNNAAVRLNRLQRTNQIDQKVIAKIKVSKDAAPGRYELRLRGRNGITNPVVFMVGVNKEFREYEPNTREPRKEDVLQHPAVINGQITPGDVDKFYFKANKGEKLVIKTQARELVPYLADSVPGWFQAVVSVKDHTGREAAFCDDFRNQPDPVILFDVPRTDRYTLEIRDAVFRGREDFVYRVSIDKSPFVESVFPLGAKKGEKVRAKLEGWNLPAKSAALNTGGESGVKRDLLKKGSLVSNQFKYFVSELPEMIEKENPKNRPQPVKLPLAVNGRIAAEGDVDAFSFDARKGRTYVFEVWAARLNSPLDSFLRIKNKAGKILAFNDDSEKTRTGMITHFADSYLIYKAGKSEKLTVELSDTQGKGSKNHCYRLRMSEPMPDFKVFTDRSCTKHHLGDYQMLKFCALRKDGFDGAIEISVKNKKTGYSLEGAVIPEGESCIFATLNAPAKPAQRLSNLEFTAYASAGGSRITREVCPADDTTQAFVLHHLVPAEGFLADLNGKGKREFPVSVDSQQPVKIVQGRGAAVNIKTAGHLRGKYGSIILSIKEGPEAIDYANITPRKNGYSIKLRAREGLKAGDKGNIIFEAKARIKPRKKGGKVNTWNLGCMPAIRYEVVSGA</sequence>
<feature type="signal peptide" evidence="1">
    <location>
        <begin position="1"/>
        <end position="24"/>
    </location>
</feature>
<dbReference type="Gene3D" id="2.60.120.380">
    <property type="match status" value="2"/>
</dbReference>
<reference evidence="3" key="1">
    <citation type="submission" date="2017-02" db="EMBL/GenBank/DDBJ databases">
        <title>Comparative genomics and description of representatives of a novel lineage of planctomycetes thriving in anoxic sediments.</title>
        <authorList>
            <person name="Spring S."/>
            <person name="Bunk B."/>
            <person name="Sproer C."/>
            <person name="Klenk H.-P."/>
        </authorList>
    </citation>
    <scope>NUCLEOTIDE SEQUENCE [LARGE SCALE GENOMIC DNA]</scope>
    <source>
        <strain evidence="3">L21-RPul-D3</strain>
    </source>
</reference>
<keyword evidence="3" id="KW-1185">Reference proteome</keyword>
<organism evidence="2 3">
    <name type="scientific">Sedimentisphaera cyanobacteriorum</name>
    <dbReference type="NCBI Taxonomy" id="1940790"/>
    <lineage>
        <taxon>Bacteria</taxon>
        <taxon>Pseudomonadati</taxon>
        <taxon>Planctomycetota</taxon>
        <taxon>Phycisphaerae</taxon>
        <taxon>Sedimentisphaerales</taxon>
        <taxon>Sedimentisphaeraceae</taxon>
        <taxon>Sedimentisphaera</taxon>
    </lineage>
</organism>
<gene>
    <name evidence="2" type="ORF">L21SP3_00814</name>
</gene>
<dbReference type="Proteomes" id="UP000188273">
    <property type="component" value="Chromosome"/>
</dbReference>
<name>A0A1Q2HNI9_9BACT</name>
<evidence type="ECO:0000256" key="1">
    <source>
        <dbReference type="SAM" id="SignalP"/>
    </source>
</evidence>